<organism evidence="1 2">
    <name type="scientific">Swaminathania salitolerans</name>
    <dbReference type="NCBI Taxonomy" id="182838"/>
    <lineage>
        <taxon>Bacteria</taxon>
        <taxon>Pseudomonadati</taxon>
        <taxon>Pseudomonadota</taxon>
        <taxon>Alphaproteobacteria</taxon>
        <taxon>Acetobacterales</taxon>
        <taxon>Acetobacteraceae</taxon>
        <taxon>Swaminathania</taxon>
    </lineage>
</organism>
<dbReference type="Proteomes" id="UP000321405">
    <property type="component" value="Unassembled WGS sequence"/>
</dbReference>
<sequence>MKRFDLSSPPRSGHDGIAVVPVDEMEESTRAVRLTPETDVEAIGPALAALDVVVVTFPVFRDGRGFTQARALREYYGFTGEIRAEGHILPDQARFLHLCGVDCVMLPEGSDPTPWQEALTLFSGSYQDRLGLR</sequence>
<evidence type="ECO:0000313" key="2">
    <source>
        <dbReference type="Proteomes" id="UP000321405"/>
    </source>
</evidence>
<dbReference type="InterPro" id="IPR008318">
    <property type="entry name" value="UCP030820"/>
</dbReference>
<gene>
    <name evidence="1" type="ORF">SSA02_11860</name>
</gene>
<evidence type="ECO:0000313" key="1">
    <source>
        <dbReference type="EMBL" id="GEL02023.1"/>
    </source>
</evidence>
<dbReference type="EMBL" id="BJVC01000002">
    <property type="protein sequence ID" value="GEL02023.1"/>
    <property type="molecule type" value="Genomic_DNA"/>
</dbReference>
<evidence type="ECO:0008006" key="3">
    <source>
        <dbReference type="Google" id="ProtNLM"/>
    </source>
</evidence>
<dbReference type="Pfam" id="PF06073">
    <property type="entry name" value="DUF934"/>
    <property type="match status" value="1"/>
</dbReference>
<reference evidence="1 2" key="1">
    <citation type="submission" date="2019-07" db="EMBL/GenBank/DDBJ databases">
        <title>Whole genome shotgun sequence of Swaminathania salitolerans NBRC 104436.</title>
        <authorList>
            <person name="Hosoyama A."/>
            <person name="Uohara A."/>
            <person name="Ohji S."/>
            <person name="Ichikawa N."/>
        </authorList>
    </citation>
    <scope>NUCLEOTIDE SEQUENCE [LARGE SCALE GENOMIC DNA]</scope>
    <source>
        <strain evidence="1 2">NBRC 104436</strain>
    </source>
</reference>
<keyword evidence="2" id="KW-1185">Reference proteome</keyword>
<dbReference type="AlphaFoldDB" id="A0A511BQA1"/>
<dbReference type="RefSeq" id="WP_147093038.1">
    <property type="nucleotide sequence ID" value="NZ_BJVC01000002.1"/>
</dbReference>
<proteinExistence type="predicted"/>
<dbReference type="OrthoDB" id="9800421at2"/>
<accession>A0A511BQA1</accession>
<name>A0A511BQA1_9PROT</name>
<comment type="caution">
    <text evidence="1">The sequence shown here is derived from an EMBL/GenBank/DDBJ whole genome shotgun (WGS) entry which is preliminary data.</text>
</comment>
<protein>
    <recommendedName>
        <fullName evidence="3">Oxidoreductase</fullName>
    </recommendedName>
</protein>